<sequence length="146" mass="17272">MFRVEEARSQKPKFPGSNDYVAFHLTTEEMRKIGNECAESTKVDRKLVENAVKYMIIVDDQKYKEFLFCSYKKQGYQKKNGDIVYDEIKSFLSSFYSKEETDYAVDNCKGLTYIRPEEMSFNTMKCILKNLLEVERMKAQKKYVNN</sequence>
<dbReference type="Gene3D" id="1.10.238.20">
    <property type="entry name" value="Pheromone/general odorant binding protein domain"/>
    <property type="match status" value="1"/>
</dbReference>
<dbReference type="InterPro" id="IPR036728">
    <property type="entry name" value="PBP_GOBP_sf"/>
</dbReference>
<evidence type="ECO:0000313" key="1">
    <source>
        <dbReference type="Proteomes" id="UP000695000"/>
    </source>
</evidence>
<reference evidence="2" key="1">
    <citation type="submission" date="2025-08" db="UniProtKB">
        <authorList>
            <consortium name="RefSeq"/>
        </authorList>
    </citation>
    <scope>IDENTIFICATION</scope>
    <source>
        <tissue evidence="2">Whole Larva</tissue>
    </source>
</reference>
<dbReference type="RefSeq" id="XP_017783683.1">
    <property type="nucleotide sequence ID" value="XM_017928194.1"/>
</dbReference>
<dbReference type="Pfam" id="PF01395">
    <property type="entry name" value="PBP_GOBP"/>
    <property type="match status" value="1"/>
</dbReference>
<gene>
    <name evidence="2" type="primary">LOC108567616</name>
</gene>
<dbReference type="GeneID" id="108567616"/>
<protein>
    <submittedName>
        <fullName evidence="2">Uncharacterized protein LOC108567616</fullName>
    </submittedName>
</protein>
<keyword evidence="1" id="KW-1185">Reference proteome</keyword>
<dbReference type="InterPro" id="IPR006170">
    <property type="entry name" value="PBP/GOBP"/>
</dbReference>
<dbReference type="Proteomes" id="UP000695000">
    <property type="component" value="Unplaced"/>
</dbReference>
<dbReference type="SUPFAM" id="SSF47565">
    <property type="entry name" value="Insect pheromone/odorant-binding proteins"/>
    <property type="match status" value="1"/>
</dbReference>
<organism evidence="1 2">
    <name type="scientific">Nicrophorus vespilloides</name>
    <name type="common">Boreal carrion beetle</name>
    <dbReference type="NCBI Taxonomy" id="110193"/>
    <lineage>
        <taxon>Eukaryota</taxon>
        <taxon>Metazoa</taxon>
        <taxon>Ecdysozoa</taxon>
        <taxon>Arthropoda</taxon>
        <taxon>Hexapoda</taxon>
        <taxon>Insecta</taxon>
        <taxon>Pterygota</taxon>
        <taxon>Neoptera</taxon>
        <taxon>Endopterygota</taxon>
        <taxon>Coleoptera</taxon>
        <taxon>Polyphaga</taxon>
        <taxon>Staphyliniformia</taxon>
        <taxon>Silphidae</taxon>
        <taxon>Nicrophorinae</taxon>
        <taxon>Nicrophorus</taxon>
    </lineage>
</organism>
<proteinExistence type="predicted"/>
<evidence type="ECO:0000313" key="2">
    <source>
        <dbReference type="RefSeq" id="XP_017783683.1"/>
    </source>
</evidence>
<accession>A0ABM1NA33</accession>
<name>A0ABM1NA33_NICVS</name>
<dbReference type="CDD" id="cd23992">
    <property type="entry name" value="PBP_GOBP"/>
    <property type="match status" value="1"/>
</dbReference>